<dbReference type="SUPFAM" id="SSF103032">
    <property type="entry name" value="Hypothetical protein YwqG"/>
    <property type="match status" value="1"/>
</dbReference>
<reference evidence="1 2" key="1">
    <citation type="submission" date="2019-03" db="EMBL/GenBank/DDBJ databases">
        <title>Single cell metagenomics reveals metabolic interactions within the superorganism composed of flagellate Streblomastix strix and complex community of Bacteroidetes bacteria on its surface.</title>
        <authorList>
            <person name="Treitli S.C."/>
            <person name="Kolisko M."/>
            <person name="Husnik F."/>
            <person name="Keeling P."/>
            <person name="Hampl V."/>
        </authorList>
    </citation>
    <scope>NUCLEOTIDE SEQUENCE [LARGE SCALE GENOMIC DNA]</scope>
    <source>
        <strain evidence="1">ST1C</strain>
    </source>
</reference>
<sequence>MDTERIIQFLKDRTSIKFLQLEARALATGPFDSKFIGIPYLPPGFEYPRSKSSKQPLFLLAQINFEELPQLNDFPETGILQFYINANDDQLGCNLQNELDQSEFRIIYHETIINDENLLQKPPEGADGNYFFGNDASDLHLFAVLKDTFMSQYDYRFENSLKEEIKQAIPEIDIDKLYDVMDQIADVENPETHRIGGYPFFTQDDPRHYQKSIQGHTVLLLQICSRDGIMWGDAGVGNFFITPEDLKSRNFSRVAYHWDCG</sequence>
<proteinExistence type="predicted"/>
<evidence type="ECO:0000313" key="2">
    <source>
        <dbReference type="Proteomes" id="UP000324800"/>
    </source>
</evidence>
<dbReference type="OrthoDB" id="4030310at2759"/>
<evidence type="ECO:0008006" key="3">
    <source>
        <dbReference type="Google" id="ProtNLM"/>
    </source>
</evidence>
<accession>A0A5J4VK83</accession>
<organism evidence="1 2">
    <name type="scientific">Streblomastix strix</name>
    <dbReference type="NCBI Taxonomy" id="222440"/>
    <lineage>
        <taxon>Eukaryota</taxon>
        <taxon>Metamonada</taxon>
        <taxon>Preaxostyla</taxon>
        <taxon>Oxymonadida</taxon>
        <taxon>Streblomastigidae</taxon>
        <taxon>Streblomastix</taxon>
    </lineage>
</organism>
<dbReference type="Pfam" id="PF09234">
    <property type="entry name" value="DUF1963"/>
    <property type="match status" value="1"/>
</dbReference>
<dbReference type="AlphaFoldDB" id="A0A5J4VK83"/>
<dbReference type="InterPro" id="IPR015315">
    <property type="entry name" value="DUF1963"/>
</dbReference>
<comment type="caution">
    <text evidence="1">The sequence shown here is derived from an EMBL/GenBank/DDBJ whole genome shotgun (WGS) entry which is preliminary data.</text>
</comment>
<dbReference type="InterPro" id="IPR035948">
    <property type="entry name" value="YwqG-like_sf"/>
</dbReference>
<protein>
    <recommendedName>
        <fullName evidence="3">DUF1963 domain-containing protein</fullName>
    </recommendedName>
</protein>
<dbReference type="PANTHER" id="PTHR36436:SF6">
    <property type="entry name" value="SLL5081 PROTEIN"/>
    <property type="match status" value="1"/>
</dbReference>
<name>A0A5J4VK83_9EUKA</name>
<dbReference type="EMBL" id="SNRW01006469">
    <property type="protein sequence ID" value="KAA6383008.1"/>
    <property type="molecule type" value="Genomic_DNA"/>
</dbReference>
<evidence type="ECO:0000313" key="1">
    <source>
        <dbReference type="EMBL" id="KAA6383008.1"/>
    </source>
</evidence>
<dbReference type="PANTHER" id="PTHR36436">
    <property type="entry name" value="SLL5081 PROTEIN"/>
    <property type="match status" value="1"/>
</dbReference>
<gene>
    <name evidence="1" type="ORF">EZS28_021465</name>
</gene>
<dbReference type="Proteomes" id="UP000324800">
    <property type="component" value="Unassembled WGS sequence"/>
</dbReference>
<dbReference type="Gene3D" id="2.30.320.10">
    <property type="entry name" value="YwqG-like"/>
    <property type="match status" value="1"/>
</dbReference>